<dbReference type="PRINTS" id="PR00069">
    <property type="entry name" value="ALDKETRDTASE"/>
</dbReference>
<dbReference type="KEGG" id="pmuc:ING2E5A_1862"/>
<dbReference type="RefSeq" id="WP_071138293.1">
    <property type="nucleotide sequence ID" value="NZ_DUQN01000005.1"/>
</dbReference>
<accession>A0A1G4G826</accession>
<dbReference type="Pfam" id="PF00248">
    <property type="entry name" value="Aldo_ket_red"/>
    <property type="match status" value="1"/>
</dbReference>
<evidence type="ECO:0000313" key="3">
    <source>
        <dbReference type="EMBL" id="SCM58558.1"/>
    </source>
</evidence>
<dbReference type="InterPro" id="IPR023210">
    <property type="entry name" value="NADP_OxRdtase_dom"/>
</dbReference>
<dbReference type="CDD" id="cd19100">
    <property type="entry name" value="AKR_unchar"/>
    <property type="match status" value="1"/>
</dbReference>
<feature type="signal peptide" evidence="1">
    <location>
        <begin position="1"/>
        <end position="25"/>
    </location>
</feature>
<dbReference type="PANTHER" id="PTHR43312:SF1">
    <property type="entry name" value="NADP-DEPENDENT OXIDOREDUCTASE DOMAIN-CONTAINING PROTEIN"/>
    <property type="match status" value="1"/>
</dbReference>
<dbReference type="PROSITE" id="PS51318">
    <property type="entry name" value="TAT"/>
    <property type="match status" value="1"/>
</dbReference>
<gene>
    <name evidence="3" type="primary">PR</name>
    <name evidence="3" type="ORF">ING2E5A_1862</name>
</gene>
<dbReference type="AlphaFoldDB" id="A0A1G4G826"/>
<dbReference type="STRING" id="1642646.ING2E5A_1862"/>
<name>A0A1G4G826_9BACT</name>
<keyword evidence="1" id="KW-0732">Signal</keyword>
<evidence type="ECO:0000259" key="2">
    <source>
        <dbReference type="Pfam" id="PF00248"/>
    </source>
</evidence>
<feature type="chain" id="PRO_5009603933" evidence="1">
    <location>
        <begin position="26"/>
        <end position="298"/>
    </location>
</feature>
<dbReference type="GO" id="GO:0016491">
    <property type="term" value="F:oxidoreductase activity"/>
    <property type="evidence" value="ECO:0007669"/>
    <property type="project" value="UniProtKB-KW"/>
</dbReference>
<evidence type="ECO:0000313" key="4">
    <source>
        <dbReference type="Proteomes" id="UP000178485"/>
    </source>
</evidence>
<dbReference type="SUPFAM" id="SSF51430">
    <property type="entry name" value="NAD(P)-linked oxidoreductase"/>
    <property type="match status" value="1"/>
</dbReference>
<organism evidence="3 4">
    <name type="scientific">Petrimonas mucosa</name>
    <dbReference type="NCBI Taxonomy" id="1642646"/>
    <lineage>
        <taxon>Bacteria</taxon>
        <taxon>Pseudomonadati</taxon>
        <taxon>Bacteroidota</taxon>
        <taxon>Bacteroidia</taxon>
        <taxon>Bacteroidales</taxon>
        <taxon>Dysgonomonadaceae</taxon>
        <taxon>Petrimonas</taxon>
    </lineage>
</organism>
<keyword evidence="4" id="KW-1185">Reference proteome</keyword>
<dbReference type="InterPro" id="IPR053135">
    <property type="entry name" value="AKR2_Oxidoreductase"/>
</dbReference>
<dbReference type="PANTHER" id="PTHR43312">
    <property type="entry name" value="D-THREO-ALDOSE 1-DEHYDROGENASE"/>
    <property type="match status" value="1"/>
</dbReference>
<dbReference type="EC" id="1.1.1.317" evidence="3"/>
<reference evidence="3 4" key="1">
    <citation type="submission" date="2016-08" db="EMBL/GenBank/DDBJ databases">
        <authorList>
            <person name="Seilhamer J.J."/>
        </authorList>
    </citation>
    <scope>NUCLEOTIDE SEQUENCE [LARGE SCALE GENOMIC DNA]</scope>
    <source>
        <strain evidence="3">ING2-E5A</strain>
    </source>
</reference>
<dbReference type="InterPro" id="IPR036812">
    <property type="entry name" value="NAD(P)_OxRdtase_dom_sf"/>
</dbReference>
<dbReference type="EMBL" id="LT608328">
    <property type="protein sequence ID" value="SCM58558.1"/>
    <property type="molecule type" value="Genomic_DNA"/>
</dbReference>
<feature type="domain" description="NADP-dependent oxidoreductase" evidence="2">
    <location>
        <begin position="53"/>
        <end position="267"/>
    </location>
</feature>
<dbReference type="Proteomes" id="UP000178485">
    <property type="component" value="Chromosome i"/>
</dbReference>
<protein>
    <submittedName>
        <fullName evidence="3">Perakine reductase</fullName>
        <ecNumber evidence="3">1.1.1.317</ecNumber>
    </submittedName>
</protein>
<evidence type="ECO:0000256" key="1">
    <source>
        <dbReference type="SAM" id="SignalP"/>
    </source>
</evidence>
<sequence length="298" mass="33550">MEKQSRRKFIRTGLAGFAGLTVSSAALLNFTSIPNARVDRVSLGNSGLKVSRIALGTGSKGSSKASNQTRLGMERFVEMARHAYQRGISFFDMADSYGSHPYVGEAIKSLPREKITLLTKIWTYEDGSERNLPVRESLDRYRRELGTDYIDIVLMHCLMQGNWSQNRKHYMEGLARAKEEGIIRAMGVSCHNWEAMVEAVDNPWVDVIMARINPFQTHMDNTPDAVKELLCRARKNGKGVIGMKIFGEGRHISESEREESLKFALAESNIHCMTLGLESIAQVDDAVDRVMSKQHLFY</sequence>
<dbReference type="Gene3D" id="3.20.20.100">
    <property type="entry name" value="NADP-dependent oxidoreductase domain"/>
    <property type="match status" value="1"/>
</dbReference>
<dbReference type="InterPro" id="IPR006311">
    <property type="entry name" value="TAT_signal"/>
</dbReference>
<dbReference type="InterPro" id="IPR020471">
    <property type="entry name" value="AKR"/>
</dbReference>
<keyword evidence="3" id="KW-0560">Oxidoreductase</keyword>
<proteinExistence type="predicted"/>